<keyword evidence="1" id="KW-0732">Signal</keyword>
<gene>
    <name evidence="2" type="ORF">GCM10010394_29170</name>
</gene>
<proteinExistence type="predicted"/>
<feature type="chain" id="PRO_5046456098" evidence="1">
    <location>
        <begin position="34"/>
        <end position="72"/>
    </location>
</feature>
<dbReference type="EMBL" id="BAAACA010000014">
    <property type="protein sequence ID" value="GAA0597761.1"/>
    <property type="molecule type" value="Genomic_DNA"/>
</dbReference>
<protein>
    <submittedName>
        <fullName evidence="2">Uncharacterized protein</fullName>
    </submittedName>
</protein>
<evidence type="ECO:0000313" key="3">
    <source>
        <dbReference type="Proteomes" id="UP001500668"/>
    </source>
</evidence>
<feature type="signal peptide" evidence="1">
    <location>
        <begin position="1"/>
        <end position="33"/>
    </location>
</feature>
<comment type="caution">
    <text evidence="2">The sequence shown here is derived from an EMBL/GenBank/DDBJ whole genome shotgun (WGS) entry which is preliminary data.</text>
</comment>
<dbReference type="Proteomes" id="UP001500668">
    <property type="component" value="Unassembled WGS sequence"/>
</dbReference>
<reference evidence="2 3" key="1">
    <citation type="journal article" date="2019" name="Int. J. Syst. Evol. Microbiol.">
        <title>The Global Catalogue of Microorganisms (GCM) 10K type strain sequencing project: providing services to taxonomists for standard genome sequencing and annotation.</title>
        <authorList>
            <consortium name="The Broad Institute Genomics Platform"/>
            <consortium name="The Broad Institute Genome Sequencing Center for Infectious Disease"/>
            <person name="Wu L."/>
            <person name="Ma J."/>
        </authorList>
    </citation>
    <scope>NUCLEOTIDE SEQUENCE [LARGE SCALE GENOMIC DNA]</scope>
    <source>
        <strain evidence="2 3">JCM 5067</strain>
    </source>
</reference>
<sequence length="72" mass="7260">MTSRPWSRAMPRAVRCLLVLTVLVVGGACVTSAGGGPGAAAAGRGGGSTATRTVAADILDTSWGDDYIRPEQ</sequence>
<dbReference type="PROSITE" id="PS51257">
    <property type="entry name" value="PROKAR_LIPOPROTEIN"/>
    <property type="match status" value="1"/>
</dbReference>
<evidence type="ECO:0000313" key="2">
    <source>
        <dbReference type="EMBL" id="GAA0597761.1"/>
    </source>
</evidence>
<evidence type="ECO:0000256" key="1">
    <source>
        <dbReference type="SAM" id="SignalP"/>
    </source>
</evidence>
<name>A0ABN1FTX4_9ACTN</name>
<keyword evidence="3" id="KW-1185">Reference proteome</keyword>
<organism evidence="2 3">
    <name type="scientific">Streptomyces crystallinus</name>
    <dbReference type="NCBI Taxonomy" id="68191"/>
    <lineage>
        <taxon>Bacteria</taxon>
        <taxon>Bacillati</taxon>
        <taxon>Actinomycetota</taxon>
        <taxon>Actinomycetes</taxon>
        <taxon>Kitasatosporales</taxon>
        <taxon>Streptomycetaceae</taxon>
        <taxon>Streptomyces</taxon>
    </lineage>
</organism>
<accession>A0ABN1FTX4</accession>